<evidence type="ECO:0000313" key="4">
    <source>
        <dbReference type="Proteomes" id="UP000034934"/>
    </source>
</evidence>
<dbReference type="AlphaFoldDB" id="A0A0G0ATA2"/>
<keyword evidence="1" id="KW-0812">Transmembrane</keyword>
<organism evidence="3 4">
    <name type="scientific">Candidatus Nomurabacteria bacterium GW2011_GWF1_31_48</name>
    <dbReference type="NCBI Taxonomy" id="1618767"/>
    <lineage>
        <taxon>Bacteria</taxon>
        <taxon>Candidatus Nomuraibacteriota</taxon>
    </lineage>
</organism>
<feature type="domain" description="Transcobalamin-like C-terminal" evidence="2">
    <location>
        <begin position="78"/>
        <end position="142"/>
    </location>
</feature>
<comment type="caution">
    <text evidence="3">The sequence shown here is derived from an EMBL/GenBank/DDBJ whole genome shotgun (WGS) entry which is preliminary data.</text>
</comment>
<keyword evidence="1" id="KW-1133">Transmembrane helix</keyword>
<dbReference type="Gene3D" id="2.170.130.30">
    <property type="match status" value="1"/>
</dbReference>
<feature type="transmembrane region" description="Helical" evidence="1">
    <location>
        <begin position="7"/>
        <end position="23"/>
    </location>
</feature>
<keyword evidence="1" id="KW-0472">Membrane</keyword>
<gene>
    <name evidence="3" type="ORF">UR19_C0006G0008</name>
</gene>
<name>A0A0G0ATA2_9BACT</name>
<evidence type="ECO:0000256" key="1">
    <source>
        <dbReference type="SAM" id="Phobius"/>
    </source>
</evidence>
<proteinExistence type="predicted"/>
<evidence type="ECO:0000259" key="2">
    <source>
        <dbReference type="Pfam" id="PF14478"/>
    </source>
</evidence>
<reference evidence="3 4" key="1">
    <citation type="journal article" date="2015" name="Nature">
        <title>rRNA introns, odd ribosomes, and small enigmatic genomes across a large radiation of phyla.</title>
        <authorList>
            <person name="Brown C.T."/>
            <person name="Hug L.A."/>
            <person name="Thomas B.C."/>
            <person name="Sharon I."/>
            <person name="Castelle C.J."/>
            <person name="Singh A."/>
            <person name="Wilkins M.J."/>
            <person name="Williams K.H."/>
            <person name="Banfield J.F."/>
        </authorList>
    </citation>
    <scope>NUCLEOTIDE SEQUENCE [LARGE SCALE GENOMIC DNA]</scope>
</reference>
<dbReference type="Proteomes" id="UP000034934">
    <property type="component" value="Unassembled WGS sequence"/>
</dbReference>
<protein>
    <recommendedName>
        <fullName evidence="2">Transcobalamin-like C-terminal domain-containing protein</fullName>
    </recommendedName>
</protein>
<dbReference type="InterPro" id="IPR027954">
    <property type="entry name" value="Transcobalamin-like_C"/>
</dbReference>
<accession>A0A0G0ATA2</accession>
<dbReference type="EMBL" id="LBOG01000006">
    <property type="protein sequence ID" value="KKP29945.1"/>
    <property type="molecule type" value="Genomic_DNA"/>
</dbReference>
<evidence type="ECO:0000313" key="3">
    <source>
        <dbReference type="EMBL" id="KKP29945.1"/>
    </source>
</evidence>
<sequence>MKIKGKYKITIIIITLLVILFLNKKIQIVKQSEIDINSKTYEEIPKIIINKAVLEVNGIKYETEINQEVNIYDFMVKLKEEGKINFKDKTYSGIGKFIEEINGIKSSNEKYWLYYVNNKKADIGISDYKIKPGDIISWKLEKI</sequence>
<dbReference type="Pfam" id="PF14478">
    <property type="entry name" value="DUF4430"/>
    <property type="match status" value="1"/>
</dbReference>